<organism evidence="1 2">
    <name type="scientific">Ambrosiozyma monospora</name>
    <name type="common">Yeast</name>
    <name type="synonym">Endomycopsis monosporus</name>
    <dbReference type="NCBI Taxonomy" id="43982"/>
    <lineage>
        <taxon>Eukaryota</taxon>
        <taxon>Fungi</taxon>
        <taxon>Dikarya</taxon>
        <taxon>Ascomycota</taxon>
        <taxon>Saccharomycotina</taxon>
        <taxon>Pichiomycetes</taxon>
        <taxon>Pichiales</taxon>
        <taxon>Pichiaceae</taxon>
        <taxon>Ambrosiozyma</taxon>
    </lineage>
</organism>
<evidence type="ECO:0000313" key="1">
    <source>
        <dbReference type="EMBL" id="GME77740.1"/>
    </source>
</evidence>
<sequence>MQTSIYLLFTFLITLVTSAPIAEPEPESVELLERGNDNPLIDPFTLTNQGLFDEIKRIAEFSGAAYCISTINGVKPGQLNAACSDISCANADADVYVVDVVDSLSHALITTQNSTKEIIISFQGSTTFMDWVLDFAALPVDFKSYGSTKNLDVNAIDADDPKVHLGFKKASENFFDHSLTALQQLKDKYPDYKFIVTGHSLGGALASLVGVELYMMGYNPAIVSLAGPKVFSKTFANWVDQKFSTDSYVTSLQAQSVSTINPGTYTRVTHVGDVVPCVPLREMGYKHAGSEFYIDEADIPQNLNNVVIRGQYHERYELSTLGDLVKRAATDLKGLLKDYIVVAPHLDYLIIMSTCSGLLQLIGLA</sequence>
<gene>
    <name evidence="1" type="ORF">Amon02_000314900</name>
</gene>
<comment type="caution">
    <text evidence="1">The sequence shown here is derived from an EMBL/GenBank/DDBJ whole genome shotgun (WGS) entry which is preliminary data.</text>
</comment>
<accession>A0ACB5SZG9</accession>
<protein>
    <submittedName>
        <fullName evidence="1">Unnamed protein product</fullName>
    </submittedName>
</protein>
<keyword evidence="2" id="KW-1185">Reference proteome</keyword>
<dbReference type="Proteomes" id="UP001165064">
    <property type="component" value="Unassembled WGS sequence"/>
</dbReference>
<proteinExistence type="predicted"/>
<name>A0ACB5SZG9_AMBMO</name>
<reference evidence="1" key="1">
    <citation type="submission" date="2023-04" db="EMBL/GenBank/DDBJ databases">
        <title>Ambrosiozyma monospora NBRC 10751.</title>
        <authorList>
            <person name="Ichikawa N."/>
            <person name="Sato H."/>
            <person name="Tonouchi N."/>
        </authorList>
    </citation>
    <scope>NUCLEOTIDE SEQUENCE</scope>
    <source>
        <strain evidence="1">NBRC 10751</strain>
    </source>
</reference>
<evidence type="ECO:0000313" key="2">
    <source>
        <dbReference type="Proteomes" id="UP001165064"/>
    </source>
</evidence>
<dbReference type="EMBL" id="BSXS01001955">
    <property type="protein sequence ID" value="GME77740.1"/>
    <property type="molecule type" value="Genomic_DNA"/>
</dbReference>